<dbReference type="InterPro" id="IPR038050">
    <property type="entry name" value="Neuro_actylchol_rec"/>
</dbReference>
<gene>
    <name evidence="2" type="ORF">FJAP1339_LOCUS6783</name>
</gene>
<feature type="transmembrane region" description="Helical" evidence="1">
    <location>
        <begin position="248"/>
        <end position="269"/>
    </location>
</feature>
<accession>A0A7S2V206</accession>
<dbReference type="InterPro" id="IPR036734">
    <property type="entry name" value="Neur_chan_lig-bd_sf"/>
</dbReference>
<dbReference type="PANTHER" id="PTHR18945">
    <property type="entry name" value="NEUROTRANSMITTER GATED ION CHANNEL"/>
    <property type="match status" value="1"/>
</dbReference>
<keyword evidence="1" id="KW-0472">Membrane</keyword>
<dbReference type="InterPro" id="IPR006201">
    <property type="entry name" value="Neur_channel"/>
</dbReference>
<proteinExistence type="predicted"/>
<keyword evidence="1" id="KW-0812">Transmembrane</keyword>
<dbReference type="AlphaFoldDB" id="A0A7S2V206"/>
<dbReference type="Gene3D" id="1.20.58.390">
    <property type="entry name" value="Neurotransmitter-gated ion-channel transmembrane domain"/>
    <property type="match status" value="1"/>
</dbReference>
<dbReference type="Gene3D" id="2.70.170.10">
    <property type="entry name" value="Neurotransmitter-gated ion-channel ligand-binding domain"/>
    <property type="match status" value="1"/>
</dbReference>
<evidence type="ECO:0000256" key="1">
    <source>
        <dbReference type="SAM" id="Phobius"/>
    </source>
</evidence>
<reference evidence="2" key="1">
    <citation type="submission" date="2021-01" db="EMBL/GenBank/DDBJ databases">
        <authorList>
            <person name="Corre E."/>
            <person name="Pelletier E."/>
            <person name="Niang G."/>
            <person name="Scheremetjew M."/>
            <person name="Finn R."/>
            <person name="Kale V."/>
            <person name="Holt S."/>
            <person name="Cochrane G."/>
            <person name="Meng A."/>
            <person name="Brown T."/>
            <person name="Cohen L."/>
        </authorList>
    </citation>
    <scope>NUCLEOTIDE SEQUENCE</scope>
    <source>
        <strain evidence="2">CCMP1661</strain>
    </source>
</reference>
<dbReference type="EMBL" id="HBHR01013748">
    <property type="protein sequence ID" value="CAD9865022.1"/>
    <property type="molecule type" value="Transcribed_RNA"/>
</dbReference>
<sequence length="413" mass="48064">MYNSLQDDVSVSEREADNRHFAAEVLEVVRSDGPPREVQLAFFVWNIIGIDVVNEKFEVRFNLYASWEEDVSNINYKNVKGGFTQNSNIFKWQPQLRFKNVLEQNKDEYESWWRVQSITGDKIERPSDLSRYERVQVTYSQRIQGWFLEKFEMHHFPFDIQHLHIGVTSSWDHKNVVLSFDTKRPTEVSNTALNSQVWELHQPRLMSYKDEWDSDSMPLLSQASESATGARYCRAYLALTVSRKPEHILWNVMVIMALVGFMSFSTYALNPSDLGDRQACVLTLLLTTVAFKYVTIQMMPEVPYVTLMDAVIYLCLLLQALIMLGICIAARMDDPDTFDFVTAVILAIFWLAILVWFAIWSFLLSRRRIKYIEACNRRFEARDEKIKTTKELFYSKTVMPSVDDSIPTGESLP</sequence>
<dbReference type="GO" id="GO:0005230">
    <property type="term" value="F:extracellular ligand-gated monoatomic ion channel activity"/>
    <property type="evidence" value="ECO:0007669"/>
    <property type="project" value="InterPro"/>
</dbReference>
<name>A0A7S2V206_9STRA</name>
<feature type="transmembrane region" description="Helical" evidence="1">
    <location>
        <begin position="338"/>
        <end position="363"/>
    </location>
</feature>
<protein>
    <recommendedName>
        <fullName evidence="3">Neurotransmitter-gated ion-channel ligand-binding domain-containing protein</fullName>
    </recommendedName>
</protein>
<evidence type="ECO:0008006" key="3">
    <source>
        <dbReference type="Google" id="ProtNLM"/>
    </source>
</evidence>
<dbReference type="GO" id="GO:0016020">
    <property type="term" value="C:membrane"/>
    <property type="evidence" value="ECO:0007669"/>
    <property type="project" value="InterPro"/>
</dbReference>
<organism evidence="2">
    <name type="scientific">Fibrocapsa japonica</name>
    <dbReference type="NCBI Taxonomy" id="94617"/>
    <lineage>
        <taxon>Eukaryota</taxon>
        <taxon>Sar</taxon>
        <taxon>Stramenopiles</taxon>
        <taxon>Ochrophyta</taxon>
        <taxon>Raphidophyceae</taxon>
        <taxon>Chattonellales</taxon>
        <taxon>Chattonellaceae</taxon>
        <taxon>Fibrocapsa</taxon>
    </lineage>
</organism>
<feature type="transmembrane region" description="Helical" evidence="1">
    <location>
        <begin position="281"/>
        <end position="299"/>
    </location>
</feature>
<dbReference type="SUPFAM" id="SSF63712">
    <property type="entry name" value="Nicotinic receptor ligand binding domain-like"/>
    <property type="match status" value="1"/>
</dbReference>
<feature type="transmembrane region" description="Helical" evidence="1">
    <location>
        <begin position="311"/>
        <end position="332"/>
    </location>
</feature>
<evidence type="ECO:0000313" key="2">
    <source>
        <dbReference type="EMBL" id="CAD9865022.1"/>
    </source>
</evidence>
<dbReference type="GO" id="GO:0004888">
    <property type="term" value="F:transmembrane signaling receptor activity"/>
    <property type="evidence" value="ECO:0007669"/>
    <property type="project" value="InterPro"/>
</dbReference>
<keyword evidence="1" id="KW-1133">Transmembrane helix</keyword>